<dbReference type="InterPro" id="IPR052156">
    <property type="entry name" value="BCAA_Transport_ATP-bd_LivF"/>
</dbReference>
<keyword evidence="4" id="KW-0067">ATP-binding</keyword>
<dbReference type="InterPro" id="IPR003593">
    <property type="entry name" value="AAA+_ATPase"/>
</dbReference>
<sequence length="313" mass="32262">MTLLEISDLYAYHGQLAAISALDLTVEEGQTLAVIGANGAGKSTLLRTIAGVMPAGAGSIRFDGRDITRLPAHHRVAAGIALVPEGRRLFPSLSVEENLLVGGYRRRPGPWNVDRVMELFPWMAQRRRQSAAGLSGGEQQAVAIGRALISNPRLLLLDEVSLGLAPVVVRRIYQVLPEILRAGTTALLVEQDVAQALRVADHVHCLLEGRTVLRGRPGELAREQIERAYFGVDARRQPAAAPGGSGSADASDPAGAGDPAGASDPAGAGDESGAIPRQAGPNPAGSGASEPSASEPGPAGAGPAGKADEEVTG</sequence>
<dbReference type="PROSITE" id="PS00211">
    <property type="entry name" value="ABC_TRANSPORTER_1"/>
    <property type="match status" value="1"/>
</dbReference>
<evidence type="ECO:0000256" key="6">
    <source>
        <dbReference type="SAM" id="MobiDB-lite"/>
    </source>
</evidence>
<dbReference type="PANTHER" id="PTHR43820">
    <property type="entry name" value="HIGH-AFFINITY BRANCHED-CHAIN AMINO ACID TRANSPORT ATP-BINDING PROTEIN LIVF"/>
    <property type="match status" value="1"/>
</dbReference>
<evidence type="ECO:0000313" key="9">
    <source>
        <dbReference type="Proteomes" id="UP000642748"/>
    </source>
</evidence>
<feature type="compositionally biased region" description="Low complexity" evidence="6">
    <location>
        <begin position="238"/>
        <end position="298"/>
    </location>
</feature>
<dbReference type="InterPro" id="IPR017871">
    <property type="entry name" value="ABC_transporter-like_CS"/>
</dbReference>
<keyword evidence="3" id="KW-0547">Nucleotide-binding</keyword>
<evidence type="ECO:0000256" key="2">
    <source>
        <dbReference type="ARBA" id="ARBA00022448"/>
    </source>
</evidence>
<dbReference type="EMBL" id="BONZ01000027">
    <property type="protein sequence ID" value="GIH14576.1"/>
    <property type="molecule type" value="Genomic_DNA"/>
</dbReference>
<feature type="domain" description="ABC transporter" evidence="7">
    <location>
        <begin position="4"/>
        <end position="233"/>
    </location>
</feature>
<reference evidence="8" key="1">
    <citation type="submission" date="2021-01" db="EMBL/GenBank/DDBJ databases">
        <title>Whole genome shotgun sequence of Rugosimonospora africana NBRC 104875.</title>
        <authorList>
            <person name="Komaki H."/>
            <person name="Tamura T."/>
        </authorList>
    </citation>
    <scope>NUCLEOTIDE SEQUENCE</scope>
    <source>
        <strain evidence="8">NBRC 104875</strain>
    </source>
</reference>
<comment type="similarity">
    <text evidence="1">Belongs to the ABC transporter superfamily.</text>
</comment>
<dbReference type="RefSeq" id="WP_203918239.1">
    <property type="nucleotide sequence ID" value="NZ_BONZ01000027.1"/>
</dbReference>
<protein>
    <recommendedName>
        <fullName evidence="7">ABC transporter domain-containing protein</fullName>
    </recommendedName>
</protein>
<evidence type="ECO:0000256" key="3">
    <source>
        <dbReference type="ARBA" id="ARBA00022741"/>
    </source>
</evidence>
<dbReference type="SUPFAM" id="SSF52540">
    <property type="entry name" value="P-loop containing nucleoside triphosphate hydrolases"/>
    <property type="match status" value="1"/>
</dbReference>
<dbReference type="CDD" id="cd03224">
    <property type="entry name" value="ABC_TM1139_LivF_branched"/>
    <property type="match status" value="1"/>
</dbReference>
<dbReference type="InterPro" id="IPR003439">
    <property type="entry name" value="ABC_transporter-like_ATP-bd"/>
</dbReference>
<dbReference type="SMART" id="SM00382">
    <property type="entry name" value="AAA"/>
    <property type="match status" value="1"/>
</dbReference>
<organism evidence="8 9">
    <name type="scientific">Rugosimonospora africana</name>
    <dbReference type="NCBI Taxonomy" id="556532"/>
    <lineage>
        <taxon>Bacteria</taxon>
        <taxon>Bacillati</taxon>
        <taxon>Actinomycetota</taxon>
        <taxon>Actinomycetes</taxon>
        <taxon>Micromonosporales</taxon>
        <taxon>Micromonosporaceae</taxon>
        <taxon>Rugosimonospora</taxon>
    </lineage>
</organism>
<dbReference type="GO" id="GO:0015658">
    <property type="term" value="F:branched-chain amino acid transmembrane transporter activity"/>
    <property type="evidence" value="ECO:0007669"/>
    <property type="project" value="TreeGrafter"/>
</dbReference>
<evidence type="ECO:0000256" key="5">
    <source>
        <dbReference type="ARBA" id="ARBA00022970"/>
    </source>
</evidence>
<evidence type="ECO:0000256" key="4">
    <source>
        <dbReference type="ARBA" id="ARBA00022840"/>
    </source>
</evidence>
<dbReference type="GO" id="GO:0005524">
    <property type="term" value="F:ATP binding"/>
    <property type="evidence" value="ECO:0007669"/>
    <property type="project" value="UniProtKB-KW"/>
</dbReference>
<keyword evidence="5" id="KW-0029">Amino-acid transport</keyword>
<evidence type="ECO:0000313" key="8">
    <source>
        <dbReference type="EMBL" id="GIH14576.1"/>
    </source>
</evidence>
<dbReference type="Pfam" id="PF00005">
    <property type="entry name" value="ABC_tran"/>
    <property type="match status" value="1"/>
</dbReference>
<dbReference type="GO" id="GO:0015807">
    <property type="term" value="P:L-amino acid transport"/>
    <property type="evidence" value="ECO:0007669"/>
    <property type="project" value="TreeGrafter"/>
</dbReference>
<dbReference type="Gene3D" id="3.40.50.300">
    <property type="entry name" value="P-loop containing nucleotide triphosphate hydrolases"/>
    <property type="match status" value="1"/>
</dbReference>
<accession>A0A8J3VQK4</accession>
<dbReference type="InterPro" id="IPR027417">
    <property type="entry name" value="P-loop_NTPase"/>
</dbReference>
<evidence type="ECO:0000256" key="1">
    <source>
        <dbReference type="ARBA" id="ARBA00005417"/>
    </source>
</evidence>
<dbReference type="PANTHER" id="PTHR43820:SF4">
    <property type="entry name" value="HIGH-AFFINITY BRANCHED-CHAIN AMINO ACID TRANSPORT ATP-BINDING PROTEIN LIVF"/>
    <property type="match status" value="1"/>
</dbReference>
<dbReference type="AlphaFoldDB" id="A0A8J3VQK4"/>
<dbReference type="PROSITE" id="PS50893">
    <property type="entry name" value="ABC_TRANSPORTER_2"/>
    <property type="match status" value="1"/>
</dbReference>
<proteinExistence type="inferred from homology"/>
<name>A0A8J3VQK4_9ACTN</name>
<keyword evidence="2" id="KW-0813">Transport</keyword>
<feature type="region of interest" description="Disordered" evidence="6">
    <location>
        <begin position="233"/>
        <end position="313"/>
    </location>
</feature>
<evidence type="ECO:0000259" key="7">
    <source>
        <dbReference type="PROSITE" id="PS50893"/>
    </source>
</evidence>
<gene>
    <name evidence="8" type="ORF">Raf01_27480</name>
</gene>
<dbReference type="GO" id="GO:0016887">
    <property type="term" value="F:ATP hydrolysis activity"/>
    <property type="evidence" value="ECO:0007669"/>
    <property type="project" value="InterPro"/>
</dbReference>
<comment type="caution">
    <text evidence="8">The sequence shown here is derived from an EMBL/GenBank/DDBJ whole genome shotgun (WGS) entry which is preliminary data.</text>
</comment>
<keyword evidence="9" id="KW-1185">Reference proteome</keyword>
<dbReference type="Proteomes" id="UP000642748">
    <property type="component" value="Unassembled WGS sequence"/>
</dbReference>